<dbReference type="Proteomes" id="UP001500298">
    <property type="component" value="Unassembled WGS sequence"/>
</dbReference>
<proteinExistence type="predicted"/>
<dbReference type="EMBL" id="BAABJX010000048">
    <property type="protein sequence ID" value="GAA4843506.1"/>
    <property type="molecule type" value="Genomic_DNA"/>
</dbReference>
<sequence>MIAEKNAQKIDKLDSLLSVSADPMMPAIGLEAEFTLYLNDKATTPEKVFGDPTKLLEHLAMHRVGSSYHIPTGGAVYFDSGAIEVVTPIIEIEKGCAVKAGRSLWESIGFLRKELDHWEMKTGNKARLEGFSTHYNISFERPEDLNGQTRSVEKLALLLSYILPIPVMLLGANRKSTGIGVRPRGNRIEITADFTPSPALMIATMSLINSIVRKVMTWPSYELDMLDKKKIPYIPNFKPIKHTSRQGWLAKNSCFKVNPFECDINEKLWEVTQFDHKVSLRDIALAIKEKFYVAIARLADPFTFRLMLSVFRGDSPSMLDLDERPEAYEDVGKLCTWKNIFKGSEVAKSKYERVLINAILKRKLTIDGNEYLPIGMKGWTEVILERKNSHLRKVLSMDALIPLLDKWEEAAIK</sequence>
<evidence type="ECO:0000313" key="2">
    <source>
        <dbReference type="Proteomes" id="UP001500298"/>
    </source>
</evidence>
<evidence type="ECO:0008006" key="3">
    <source>
        <dbReference type="Google" id="ProtNLM"/>
    </source>
</evidence>
<organism evidence="1 2">
    <name type="scientific">Algivirga pacifica</name>
    <dbReference type="NCBI Taxonomy" id="1162670"/>
    <lineage>
        <taxon>Bacteria</taxon>
        <taxon>Pseudomonadati</taxon>
        <taxon>Bacteroidota</taxon>
        <taxon>Cytophagia</taxon>
        <taxon>Cytophagales</taxon>
        <taxon>Flammeovirgaceae</taxon>
        <taxon>Algivirga</taxon>
    </lineage>
</organism>
<protein>
    <recommendedName>
        <fullName evidence="3">Glutamate--cysteine ligase</fullName>
    </recommendedName>
</protein>
<evidence type="ECO:0000313" key="1">
    <source>
        <dbReference type="EMBL" id="GAA4843506.1"/>
    </source>
</evidence>
<dbReference type="RefSeq" id="WP_345373325.1">
    <property type="nucleotide sequence ID" value="NZ_BAABJX010000048.1"/>
</dbReference>
<gene>
    <name evidence="1" type="ORF">GCM10023331_30560</name>
</gene>
<comment type="caution">
    <text evidence="1">The sequence shown here is derived from an EMBL/GenBank/DDBJ whole genome shotgun (WGS) entry which is preliminary data.</text>
</comment>
<accession>A0ABP9DF66</accession>
<keyword evidence="2" id="KW-1185">Reference proteome</keyword>
<reference evidence="2" key="1">
    <citation type="journal article" date="2019" name="Int. J. Syst. Evol. Microbiol.">
        <title>The Global Catalogue of Microorganisms (GCM) 10K type strain sequencing project: providing services to taxonomists for standard genome sequencing and annotation.</title>
        <authorList>
            <consortium name="The Broad Institute Genomics Platform"/>
            <consortium name="The Broad Institute Genome Sequencing Center for Infectious Disease"/>
            <person name="Wu L."/>
            <person name="Ma J."/>
        </authorList>
    </citation>
    <scope>NUCLEOTIDE SEQUENCE [LARGE SCALE GENOMIC DNA]</scope>
    <source>
        <strain evidence="2">JCM 18326</strain>
    </source>
</reference>
<name>A0ABP9DF66_9BACT</name>